<dbReference type="CDD" id="cd00130">
    <property type="entry name" value="PAS"/>
    <property type="match status" value="1"/>
</dbReference>
<dbReference type="Gene3D" id="3.30.70.270">
    <property type="match status" value="1"/>
</dbReference>
<dbReference type="Gene3D" id="3.30.450.40">
    <property type="match status" value="1"/>
</dbReference>
<dbReference type="EMBL" id="WNZX01000003">
    <property type="protein sequence ID" value="MUG70106.1"/>
    <property type="molecule type" value="Genomic_DNA"/>
</dbReference>
<organism evidence="3 4">
    <name type="scientific">Paenibacillus validus</name>
    <dbReference type="NCBI Taxonomy" id="44253"/>
    <lineage>
        <taxon>Bacteria</taxon>
        <taxon>Bacillati</taxon>
        <taxon>Bacillota</taxon>
        <taxon>Bacilli</taxon>
        <taxon>Bacillales</taxon>
        <taxon>Paenibacillaceae</taxon>
        <taxon>Paenibacillus</taxon>
    </lineage>
</organism>
<dbReference type="Pfam" id="PF08448">
    <property type="entry name" value="PAS_4"/>
    <property type="match status" value="1"/>
</dbReference>
<dbReference type="InterPro" id="IPR043128">
    <property type="entry name" value="Rev_trsase/Diguanyl_cyclase"/>
</dbReference>
<evidence type="ECO:0000259" key="2">
    <source>
        <dbReference type="PROSITE" id="PS50887"/>
    </source>
</evidence>
<reference evidence="3 4" key="1">
    <citation type="submission" date="2019-11" db="EMBL/GenBank/DDBJ databases">
        <title>Draft genome sequences of five Paenibacillus species of dairy origin.</title>
        <authorList>
            <person name="Olajide A.M."/>
            <person name="Chen S."/>
            <person name="Lapointe G."/>
        </authorList>
    </citation>
    <scope>NUCLEOTIDE SEQUENCE [LARGE SCALE GENOMIC DNA]</scope>
    <source>
        <strain evidence="3 4">2CS3</strain>
    </source>
</reference>
<dbReference type="InterPro" id="IPR035965">
    <property type="entry name" value="PAS-like_dom_sf"/>
</dbReference>
<keyword evidence="4" id="KW-1185">Reference proteome</keyword>
<dbReference type="Gene3D" id="3.30.450.20">
    <property type="entry name" value="PAS domain"/>
    <property type="match status" value="1"/>
</dbReference>
<evidence type="ECO:0000313" key="4">
    <source>
        <dbReference type="Proteomes" id="UP000450917"/>
    </source>
</evidence>
<feature type="domain" description="GGDEF" evidence="2">
    <location>
        <begin position="337"/>
        <end position="469"/>
    </location>
</feature>
<dbReference type="InterPro" id="IPR029787">
    <property type="entry name" value="Nucleotide_cyclase"/>
</dbReference>
<dbReference type="PANTHER" id="PTHR46663">
    <property type="entry name" value="DIGUANYLATE CYCLASE DGCT-RELATED"/>
    <property type="match status" value="1"/>
</dbReference>
<proteinExistence type="predicted"/>
<dbReference type="Proteomes" id="UP000450917">
    <property type="component" value="Unassembled WGS sequence"/>
</dbReference>
<dbReference type="SMART" id="SM00091">
    <property type="entry name" value="PAS"/>
    <property type="match status" value="1"/>
</dbReference>
<dbReference type="Pfam" id="PF00990">
    <property type="entry name" value="GGDEF"/>
    <property type="match status" value="1"/>
</dbReference>
<dbReference type="Pfam" id="PF13185">
    <property type="entry name" value="GAF_2"/>
    <property type="match status" value="1"/>
</dbReference>
<dbReference type="InterPro" id="IPR000700">
    <property type="entry name" value="PAS-assoc_C"/>
</dbReference>
<evidence type="ECO:0000313" key="3">
    <source>
        <dbReference type="EMBL" id="MUG70106.1"/>
    </source>
</evidence>
<dbReference type="PROSITE" id="PS50113">
    <property type="entry name" value="PAC"/>
    <property type="match status" value="1"/>
</dbReference>
<dbReference type="SUPFAM" id="SSF55785">
    <property type="entry name" value="PYP-like sensor domain (PAS domain)"/>
    <property type="match status" value="1"/>
</dbReference>
<dbReference type="FunFam" id="3.30.70.270:FF:000001">
    <property type="entry name" value="Diguanylate cyclase domain protein"/>
    <property type="match status" value="1"/>
</dbReference>
<dbReference type="CDD" id="cd01949">
    <property type="entry name" value="GGDEF"/>
    <property type="match status" value="1"/>
</dbReference>
<feature type="domain" description="PAC" evidence="1">
    <location>
        <begin position="90"/>
        <end position="142"/>
    </location>
</feature>
<dbReference type="SUPFAM" id="SSF55073">
    <property type="entry name" value="Nucleotide cyclase"/>
    <property type="match status" value="1"/>
</dbReference>
<accession>A0A7X3CRV9</accession>
<dbReference type="InterPro" id="IPR029016">
    <property type="entry name" value="GAF-like_dom_sf"/>
</dbReference>
<sequence>MVPMLEHIKEKTSDYLLTLIQIMPDIIVFKDGKGAWVEANDAALQLFELDRDAYKGKTNLDFQRSKPHMEEFFHTCEETDNEAWRRGKTIHFEEKFKRSDGSTVIIEFIKEPVMAEDGRREWLIVVGRDITERKLIQDHLNEQNVVLEMVAKGRPLQDILGHIIEFVEKQTEAVCSILLLENDLLKHGMAPRLPASFLRAVDGIRIGPDMGSCGTAAYYNKNIIVSDIENDPLWRDFREIALDHGFRACWSVPFTDKDNQVIGTFAIYYKTRKSPETRELQMIERSAYLIGLVIERNKAEETIRKLAFFDSLTELPNRKSFQHILEKTMAEAKQKNQLFAVLYLDLDGFKFINDSMGHSVGDLLLQRVSQRLQDLVSDKGIVSRQGGDEFTILLPNTSKAETEAYCQKIMEALNAPFHIQDHDLYISTSIGISMFPFDGETIEALVKNADMAMYHAKRQGRNHGMPRHEA</sequence>
<dbReference type="NCBIfam" id="TIGR00229">
    <property type="entry name" value="sensory_box"/>
    <property type="match status" value="1"/>
</dbReference>
<dbReference type="InterPro" id="IPR013656">
    <property type="entry name" value="PAS_4"/>
</dbReference>
<dbReference type="NCBIfam" id="TIGR00254">
    <property type="entry name" value="GGDEF"/>
    <property type="match status" value="1"/>
</dbReference>
<dbReference type="InterPro" id="IPR052163">
    <property type="entry name" value="DGC-Regulatory_Protein"/>
</dbReference>
<protein>
    <submittedName>
        <fullName evidence="3">Diguanylate cyclase</fullName>
    </submittedName>
</protein>
<dbReference type="SMART" id="SM00267">
    <property type="entry name" value="GGDEF"/>
    <property type="match status" value="1"/>
</dbReference>
<comment type="caution">
    <text evidence="3">The sequence shown here is derived from an EMBL/GenBank/DDBJ whole genome shotgun (WGS) entry which is preliminary data.</text>
</comment>
<dbReference type="PROSITE" id="PS50887">
    <property type="entry name" value="GGDEF"/>
    <property type="match status" value="1"/>
</dbReference>
<gene>
    <name evidence="3" type="ORF">GNP93_05370</name>
</gene>
<evidence type="ECO:0000259" key="1">
    <source>
        <dbReference type="PROSITE" id="PS50113"/>
    </source>
</evidence>
<dbReference type="InterPro" id="IPR000014">
    <property type="entry name" value="PAS"/>
</dbReference>
<dbReference type="InterPro" id="IPR003018">
    <property type="entry name" value="GAF"/>
</dbReference>
<dbReference type="SUPFAM" id="SSF55781">
    <property type="entry name" value="GAF domain-like"/>
    <property type="match status" value="1"/>
</dbReference>
<name>A0A7X3CRV9_9BACL</name>
<dbReference type="PANTHER" id="PTHR46663:SF3">
    <property type="entry name" value="SLL0267 PROTEIN"/>
    <property type="match status" value="1"/>
</dbReference>
<dbReference type="SMART" id="SM00065">
    <property type="entry name" value="GAF"/>
    <property type="match status" value="1"/>
</dbReference>
<dbReference type="AlphaFoldDB" id="A0A7X3CRV9"/>
<dbReference type="InterPro" id="IPR000160">
    <property type="entry name" value="GGDEF_dom"/>
</dbReference>